<organism evidence="7 8">
    <name type="scientific">Lymnaea stagnalis</name>
    <name type="common">Great pond snail</name>
    <name type="synonym">Helix stagnalis</name>
    <dbReference type="NCBI Taxonomy" id="6523"/>
    <lineage>
        <taxon>Eukaryota</taxon>
        <taxon>Metazoa</taxon>
        <taxon>Spiralia</taxon>
        <taxon>Lophotrochozoa</taxon>
        <taxon>Mollusca</taxon>
        <taxon>Gastropoda</taxon>
        <taxon>Heterobranchia</taxon>
        <taxon>Euthyneura</taxon>
        <taxon>Panpulmonata</taxon>
        <taxon>Hygrophila</taxon>
        <taxon>Lymnaeoidea</taxon>
        <taxon>Lymnaeidae</taxon>
        <taxon>Lymnaea</taxon>
    </lineage>
</organism>
<dbReference type="InterPro" id="IPR019427">
    <property type="entry name" value="7TM_GPCR_serpentine_rcpt_Srw"/>
</dbReference>
<feature type="transmembrane region" description="Helical" evidence="5">
    <location>
        <begin position="239"/>
        <end position="264"/>
    </location>
</feature>
<feature type="transmembrane region" description="Helical" evidence="5">
    <location>
        <begin position="276"/>
        <end position="300"/>
    </location>
</feature>
<feature type="transmembrane region" description="Helical" evidence="5">
    <location>
        <begin position="57"/>
        <end position="81"/>
    </location>
</feature>
<dbReference type="Proteomes" id="UP001497497">
    <property type="component" value="Unassembled WGS sequence"/>
</dbReference>
<dbReference type="GO" id="GO:0016020">
    <property type="term" value="C:membrane"/>
    <property type="evidence" value="ECO:0007669"/>
    <property type="project" value="UniProtKB-SubCell"/>
</dbReference>
<dbReference type="InterPro" id="IPR000276">
    <property type="entry name" value="GPCR_Rhodpsn"/>
</dbReference>
<evidence type="ECO:0000259" key="6">
    <source>
        <dbReference type="PROSITE" id="PS50262"/>
    </source>
</evidence>
<dbReference type="PROSITE" id="PS50262">
    <property type="entry name" value="G_PROTEIN_RECEP_F1_2"/>
    <property type="match status" value="1"/>
</dbReference>
<evidence type="ECO:0000256" key="5">
    <source>
        <dbReference type="SAM" id="Phobius"/>
    </source>
</evidence>
<proteinExistence type="predicted"/>
<feature type="transmembrane region" description="Helical" evidence="5">
    <location>
        <begin position="185"/>
        <end position="210"/>
    </location>
</feature>
<dbReference type="AlphaFoldDB" id="A0AAV2I8L4"/>
<keyword evidence="4 5" id="KW-0472">Membrane</keyword>
<keyword evidence="2 5" id="KW-0812">Transmembrane</keyword>
<evidence type="ECO:0000256" key="1">
    <source>
        <dbReference type="ARBA" id="ARBA00004370"/>
    </source>
</evidence>
<evidence type="ECO:0000256" key="3">
    <source>
        <dbReference type="ARBA" id="ARBA00022989"/>
    </source>
</evidence>
<feature type="domain" description="G-protein coupled receptors family 1 profile" evidence="6">
    <location>
        <begin position="25"/>
        <end position="299"/>
    </location>
</feature>
<dbReference type="GO" id="GO:0008528">
    <property type="term" value="F:G protein-coupled peptide receptor activity"/>
    <property type="evidence" value="ECO:0007669"/>
    <property type="project" value="InterPro"/>
</dbReference>
<evidence type="ECO:0000313" key="8">
    <source>
        <dbReference type="Proteomes" id="UP001497497"/>
    </source>
</evidence>
<dbReference type="Pfam" id="PF10324">
    <property type="entry name" value="7TM_GPCR_Srw"/>
    <property type="match status" value="1"/>
</dbReference>
<reference evidence="7 8" key="1">
    <citation type="submission" date="2024-04" db="EMBL/GenBank/DDBJ databases">
        <authorList>
            <consortium name="Genoscope - CEA"/>
            <person name="William W."/>
        </authorList>
    </citation>
    <scope>NUCLEOTIDE SEQUENCE [LARGE SCALE GENOMIC DNA]</scope>
</reference>
<dbReference type="InterPro" id="IPR052954">
    <property type="entry name" value="GPCR-Ligand_Int"/>
</dbReference>
<gene>
    <name evidence="7" type="ORF">GSLYS_00016691001</name>
</gene>
<evidence type="ECO:0000256" key="2">
    <source>
        <dbReference type="ARBA" id="ARBA00022692"/>
    </source>
</evidence>
<dbReference type="Gene3D" id="1.20.1070.10">
    <property type="entry name" value="Rhodopsin 7-helix transmembrane proteins"/>
    <property type="match status" value="1"/>
</dbReference>
<evidence type="ECO:0000313" key="7">
    <source>
        <dbReference type="EMBL" id="CAL1543157.1"/>
    </source>
</evidence>
<evidence type="ECO:0000256" key="4">
    <source>
        <dbReference type="ARBA" id="ARBA00023136"/>
    </source>
</evidence>
<dbReference type="PANTHER" id="PTHR46641:SF18">
    <property type="entry name" value="G-PROTEIN COUPLED RECEPTORS FAMILY 1 PROFILE DOMAIN-CONTAINING PROTEIN"/>
    <property type="match status" value="1"/>
</dbReference>
<accession>A0AAV2I8L4</accession>
<dbReference type="InterPro" id="IPR017452">
    <property type="entry name" value="GPCR_Rhodpsn_7TM"/>
</dbReference>
<dbReference type="PRINTS" id="PR00237">
    <property type="entry name" value="GPCRRHODOPSN"/>
</dbReference>
<dbReference type="PANTHER" id="PTHR46641">
    <property type="entry name" value="FMRFAMIDE RECEPTOR-RELATED"/>
    <property type="match status" value="1"/>
</dbReference>
<feature type="transmembrane region" description="Helical" evidence="5">
    <location>
        <begin position="133"/>
        <end position="152"/>
    </location>
</feature>
<name>A0AAV2I8L4_LYMST</name>
<sequence length="324" mass="36957">MNDGVAYICFVVVKCAMYEICSAFGIVTNIICLIVFRKLGCDETVNVTLIGLTIADLASLIDLFWMGICFNPLFTYSSVYFDTQSVAYLSGGWVKLYLTRVSAWITAFVTLERCLCIAIPLKIKTVMTPRRATIFIALSFFFMGLTMPPVYYTTRLEWLWYPDRNKTLLGLAFTKEREEIYNSVISINLVLTFIAFATIISCTLILVLNLEKKAEWRKKSVSAHKLSSMSVKDQKVSKMITFIAVLFLVSFFPGTVLFIVMLMIPEFNKGKLYHNLFTTTFAFSHILEGANASINVFVYLKMSSKFRTVFFETFSFKKVSKQQN</sequence>
<keyword evidence="3 5" id="KW-1133">Transmembrane helix</keyword>
<protein>
    <recommendedName>
        <fullName evidence="6">G-protein coupled receptors family 1 profile domain-containing protein</fullName>
    </recommendedName>
</protein>
<comment type="subcellular location">
    <subcellularLocation>
        <location evidence="1">Membrane</location>
    </subcellularLocation>
</comment>
<dbReference type="EMBL" id="CAXITT010000528">
    <property type="protein sequence ID" value="CAL1543157.1"/>
    <property type="molecule type" value="Genomic_DNA"/>
</dbReference>
<keyword evidence="8" id="KW-1185">Reference proteome</keyword>
<dbReference type="SUPFAM" id="SSF81321">
    <property type="entry name" value="Family A G protein-coupled receptor-like"/>
    <property type="match status" value="1"/>
</dbReference>
<comment type="caution">
    <text evidence="7">The sequence shown here is derived from an EMBL/GenBank/DDBJ whole genome shotgun (WGS) entry which is preliminary data.</text>
</comment>